<gene>
    <name evidence="1" type="ORF">Cflav_PD3204</name>
</gene>
<organism evidence="1 2">
    <name type="scientific">Pedosphaera parvula (strain Ellin514)</name>
    <dbReference type="NCBI Taxonomy" id="320771"/>
    <lineage>
        <taxon>Bacteria</taxon>
        <taxon>Pseudomonadati</taxon>
        <taxon>Verrucomicrobiota</taxon>
        <taxon>Pedosphaerae</taxon>
        <taxon>Pedosphaerales</taxon>
        <taxon>Pedosphaeraceae</taxon>
        <taxon>Pedosphaera</taxon>
    </lineage>
</organism>
<evidence type="ECO:0000313" key="2">
    <source>
        <dbReference type="Proteomes" id="UP000003688"/>
    </source>
</evidence>
<dbReference type="Proteomes" id="UP000003688">
    <property type="component" value="Unassembled WGS sequence"/>
</dbReference>
<dbReference type="STRING" id="320771.Cflav_PD3204"/>
<reference evidence="1 2" key="1">
    <citation type="journal article" date="2011" name="J. Bacteriol.">
        <title>Genome sequence of 'Pedosphaera parvula' Ellin514, an aerobic Verrucomicrobial isolate from pasture soil.</title>
        <authorList>
            <person name="Kant R."/>
            <person name="van Passel M.W."/>
            <person name="Sangwan P."/>
            <person name="Palva A."/>
            <person name="Lucas S."/>
            <person name="Copeland A."/>
            <person name="Lapidus A."/>
            <person name="Glavina Del Rio T."/>
            <person name="Dalin E."/>
            <person name="Tice H."/>
            <person name="Bruce D."/>
            <person name="Goodwin L."/>
            <person name="Pitluck S."/>
            <person name="Chertkov O."/>
            <person name="Larimer F.W."/>
            <person name="Land M.L."/>
            <person name="Hauser L."/>
            <person name="Brettin T.S."/>
            <person name="Detter J.C."/>
            <person name="Han S."/>
            <person name="de Vos W.M."/>
            <person name="Janssen P.H."/>
            <person name="Smidt H."/>
        </authorList>
    </citation>
    <scope>NUCLEOTIDE SEQUENCE [LARGE SCALE GENOMIC DNA]</scope>
    <source>
        <strain evidence="1 2">Ellin514</strain>
    </source>
</reference>
<comment type="caution">
    <text evidence="1">The sequence shown here is derived from an EMBL/GenBank/DDBJ whole genome shotgun (WGS) entry which is preliminary data.</text>
</comment>
<name>B9XJA7_PEDPL</name>
<protein>
    <submittedName>
        <fullName evidence="1">Uncharacterized protein</fullName>
    </submittedName>
</protein>
<keyword evidence="2" id="KW-1185">Reference proteome</keyword>
<accession>B9XJA7</accession>
<sequence>MPFNDDNTMGHISGCYLVASAWPDFDSNLEINKKVAEFVERIEDKIARNRNKTRHNWFMIALGYARQAQQHYRNGQIETGRKLLRQAWEQLESGNKANRRKTTFVAGSDGKVRSI</sequence>
<dbReference type="RefSeq" id="WP_007415900.1">
    <property type="nucleotide sequence ID" value="NZ_ABOX02000020.1"/>
</dbReference>
<evidence type="ECO:0000313" key="1">
    <source>
        <dbReference type="EMBL" id="EEF60145.1"/>
    </source>
</evidence>
<dbReference type="AlphaFoldDB" id="B9XJA7"/>
<dbReference type="EMBL" id="ABOX02000020">
    <property type="protein sequence ID" value="EEF60145.1"/>
    <property type="molecule type" value="Genomic_DNA"/>
</dbReference>
<proteinExistence type="predicted"/>